<evidence type="ECO:0000313" key="2">
    <source>
        <dbReference type="Proteomes" id="UP000729402"/>
    </source>
</evidence>
<reference evidence="1" key="2">
    <citation type="submission" date="2021-02" db="EMBL/GenBank/DDBJ databases">
        <authorList>
            <person name="Kimball J.A."/>
            <person name="Haas M.W."/>
            <person name="Macchietto M."/>
            <person name="Kono T."/>
            <person name="Duquette J."/>
            <person name="Shao M."/>
        </authorList>
    </citation>
    <scope>NUCLEOTIDE SEQUENCE</scope>
    <source>
        <tissue evidence="1">Fresh leaf tissue</tissue>
    </source>
</reference>
<reference evidence="1" key="1">
    <citation type="journal article" date="2021" name="bioRxiv">
        <title>Whole Genome Assembly and Annotation of Northern Wild Rice, Zizania palustris L., Supports a Whole Genome Duplication in the Zizania Genus.</title>
        <authorList>
            <person name="Haas M."/>
            <person name="Kono T."/>
            <person name="Macchietto M."/>
            <person name="Millas R."/>
            <person name="McGilp L."/>
            <person name="Shao M."/>
            <person name="Duquette J."/>
            <person name="Hirsch C.N."/>
            <person name="Kimball J."/>
        </authorList>
    </citation>
    <scope>NUCLEOTIDE SEQUENCE</scope>
    <source>
        <tissue evidence="1">Fresh leaf tissue</tissue>
    </source>
</reference>
<proteinExistence type="predicted"/>
<dbReference type="OrthoDB" id="10264655at2759"/>
<dbReference type="Proteomes" id="UP000729402">
    <property type="component" value="Unassembled WGS sequence"/>
</dbReference>
<organism evidence="1 2">
    <name type="scientific">Zizania palustris</name>
    <name type="common">Northern wild rice</name>
    <dbReference type="NCBI Taxonomy" id="103762"/>
    <lineage>
        <taxon>Eukaryota</taxon>
        <taxon>Viridiplantae</taxon>
        <taxon>Streptophyta</taxon>
        <taxon>Embryophyta</taxon>
        <taxon>Tracheophyta</taxon>
        <taxon>Spermatophyta</taxon>
        <taxon>Magnoliopsida</taxon>
        <taxon>Liliopsida</taxon>
        <taxon>Poales</taxon>
        <taxon>Poaceae</taxon>
        <taxon>BOP clade</taxon>
        <taxon>Oryzoideae</taxon>
        <taxon>Oryzeae</taxon>
        <taxon>Zizaniinae</taxon>
        <taxon>Zizania</taxon>
    </lineage>
</organism>
<name>A0A8J5VH15_ZIZPA</name>
<sequence>MIHTAIATLYLTAEQLRSSQSHRDGVDEPTESSLRAYGCELVQEAGILLRLAAGGDVHKADPPPPLLLQAVVC</sequence>
<evidence type="ECO:0000313" key="1">
    <source>
        <dbReference type="EMBL" id="KAG8067155.1"/>
    </source>
</evidence>
<comment type="caution">
    <text evidence="1">The sequence shown here is derived from an EMBL/GenBank/DDBJ whole genome shotgun (WGS) entry which is preliminary data.</text>
</comment>
<accession>A0A8J5VH15</accession>
<dbReference type="EMBL" id="JAAALK010000284">
    <property type="protein sequence ID" value="KAG8067154.1"/>
    <property type="molecule type" value="Genomic_DNA"/>
</dbReference>
<dbReference type="EMBL" id="JAAALK010000284">
    <property type="protein sequence ID" value="KAG8067155.1"/>
    <property type="molecule type" value="Genomic_DNA"/>
</dbReference>
<protein>
    <submittedName>
        <fullName evidence="1">Uncharacterized protein</fullName>
    </submittedName>
</protein>
<keyword evidence="2" id="KW-1185">Reference proteome</keyword>
<gene>
    <name evidence="1" type="ORF">GUJ93_ZPchr0005g15294</name>
</gene>
<dbReference type="AlphaFoldDB" id="A0A8J5VH15"/>